<dbReference type="SMART" id="SM00729">
    <property type="entry name" value="Elp3"/>
    <property type="match status" value="1"/>
</dbReference>
<dbReference type="SUPFAM" id="SSF102114">
    <property type="entry name" value="Radical SAM enzymes"/>
    <property type="match status" value="1"/>
</dbReference>
<evidence type="ECO:0000256" key="5">
    <source>
        <dbReference type="ARBA" id="ARBA00023014"/>
    </source>
</evidence>
<dbReference type="GO" id="GO:0051536">
    <property type="term" value="F:iron-sulfur cluster binding"/>
    <property type="evidence" value="ECO:0007669"/>
    <property type="project" value="UniProtKB-KW"/>
</dbReference>
<dbReference type="Pfam" id="PF04055">
    <property type="entry name" value="Radical_SAM"/>
    <property type="match status" value="1"/>
</dbReference>
<dbReference type="Gene3D" id="3.80.30.20">
    <property type="entry name" value="tm_1862 like domain"/>
    <property type="match status" value="1"/>
</dbReference>
<evidence type="ECO:0000256" key="4">
    <source>
        <dbReference type="ARBA" id="ARBA00023004"/>
    </source>
</evidence>
<comment type="cofactor">
    <cofactor evidence="1">
        <name>[4Fe-4S] cluster</name>
        <dbReference type="ChEBI" id="CHEBI:49883"/>
    </cofactor>
</comment>
<reference evidence="7" key="1">
    <citation type="submission" date="2020-04" db="EMBL/GenBank/DDBJ databases">
        <authorList>
            <person name="Chiriac C."/>
            <person name="Salcher M."/>
            <person name="Ghai R."/>
            <person name="Kavagutti S V."/>
        </authorList>
    </citation>
    <scope>NUCLEOTIDE SEQUENCE</scope>
</reference>
<evidence type="ECO:0000256" key="3">
    <source>
        <dbReference type="ARBA" id="ARBA00022723"/>
    </source>
</evidence>
<dbReference type="GO" id="GO:0046872">
    <property type="term" value="F:metal ion binding"/>
    <property type="evidence" value="ECO:0007669"/>
    <property type="project" value="UniProtKB-KW"/>
</dbReference>
<dbReference type="InterPro" id="IPR051198">
    <property type="entry name" value="BchE-like"/>
</dbReference>
<dbReference type="InterPro" id="IPR023404">
    <property type="entry name" value="rSAM_horseshoe"/>
</dbReference>
<protein>
    <submittedName>
        <fullName evidence="7">Radical SAM</fullName>
    </submittedName>
</protein>
<keyword evidence="2" id="KW-0949">S-adenosyl-L-methionine</keyword>
<sequence>MESLEPIASKVLLFSDFYDNFQVFNKTGATLRLAYLLRKEGLTVRSVHHCTSFTNQEIEYIIDSFSAGEPIVVCISTSFLGPMNGSIGKKNKYFVRGAEDDPELCEPGLYWGEVYDFLTRLGDILKARNIPTLMGGWKMMKSRFVQLDQHNAWGWDKLSEFVDYYVIGASIQPIIDFCNGKQLEHTQYQSAKVVITPSVITDFADCASTPLPEDCIGINEALMTEVASGCVFDCSFCDYKGLGKRKADNLRSYDSLKREIQSNYDNFKTRFYTLTDNMINDYDDKLRYLARIRDETGIDLRWTGAARLDVISKKADAQLFIDAGCAGLVMGIESMKKEVGPYIAKMTDRNKLIGLLNQFRDVVGDTVLISGSFITGLPTETREEVFKTYQWLQTDEGRNCIDSYTFTTLFIHDHKPTQSFKDYTKTDNKRWISPWGTYESFNDLANYFNEQRSNMVAGFSIPDYHNLGLNVEDVVAAVRKHNRTGFKHTHFLKKLHANKDDKINEYKRKVLAL</sequence>
<name>A0A6J5LDK6_9CAUD</name>
<keyword evidence="5" id="KW-0411">Iron-sulfur</keyword>
<proteinExistence type="predicted"/>
<keyword evidence="4" id="KW-0408">Iron</keyword>
<dbReference type="SFLD" id="SFLDS00029">
    <property type="entry name" value="Radical_SAM"/>
    <property type="match status" value="1"/>
</dbReference>
<gene>
    <name evidence="7" type="ORF">UFOVP132_178</name>
</gene>
<organism evidence="7">
    <name type="scientific">uncultured Caudovirales phage</name>
    <dbReference type="NCBI Taxonomy" id="2100421"/>
    <lineage>
        <taxon>Viruses</taxon>
        <taxon>Duplodnaviria</taxon>
        <taxon>Heunggongvirae</taxon>
        <taxon>Uroviricota</taxon>
        <taxon>Caudoviricetes</taxon>
        <taxon>Peduoviridae</taxon>
        <taxon>Maltschvirus</taxon>
        <taxon>Maltschvirus maltsch</taxon>
    </lineage>
</organism>
<keyword evidence="3" id="KW-0479">Metal-binding</keyword>
<dbReference type="GO" id="GO:0003824">
    <property type="term" value="F:catalytic activity"/>
    <property type="evidence" value="ECO:0007669"/>
    <property type="project" value="InterPro"/>
</dbReference>
<evidence type="ECO:0000259" key="6">
    <source>
        <dbReference type="PROSITE" id="PS51918"/>
    </source>
</evidence>
<dbReference type="PROSITE" id="PS51918">
    <property type="entry name" value="RADICAL_SAM"/>
    <property type="match status" value="1"/>
</dbReference>
<evidence type="ECO:0000256" key="1">
    <source>
        <dbReference type="ARBA" id="ARBA00001966"/>
    </source>
</evidence>
<feature type="domain" description="Radical SAM core" evidence="6">
    <location>
        <begin position="216"/>
        <end position="451"/>
    </location>
</feature>
<dbReference type="SFLD" id="SFLDG01082">
    <property type="entry name" value="B12-binding_domain_containing"/>
    <property type="match status" value="1"/>
</dbReference>
<dbReference type="InterPro" id="IPR007197">
    <property type="entry name" value="rSAM"/>
</dbReference>
<evidence type="ECO:0000313" key="7">
    <source>
        <dbReference type="EMBL" id="CAB4131622.1"/>
    </source>
</evidence>
<dbReference type="InterPro" id="IPR006638">
    <property type="entry name" value="Elp3/MiaA/NifB-like_rSAM"/>
</dbReference>
<dbReference type="InterPro" id="IPR058240">
    <property type="entry name" value="rSAM_sf"/>
</dbReference>
<dbReference type="PANTHER" id="PTHR43409">
    <property type="entry name" value="ANAEROBIC MAGNESIUM-PROTOPORPHYRIN IX MONOMETHYL ESTER CYCLASE-RELATED"/>
    <property type="match status" value="1"/>
</dbReference>
<dbReference type="EMBL" id="LR796247">
    <property type="protein sequence ID" value="CAB4131622.1"/>
    <property type="molecule type" value="Genomic_DNA"/>
</dbReference>
<accession>A0A6J5LDK6</accession>
<evidence type="ECO:0000256" key="2">
    <source>
        <dbReference type="ARBA" id="ARBA00022691"/>
    </source>
</evidence>